<feature type="modified residue" description="N6-(pyridoxal phosphate)lysine" evidence="5">
    <location>
        <position position="53"/>
    </location>
</feature>
<proteinExistence type="inferred from homology"/>
<comment type="cofactor">
    <cofactor evidence="1">
        <name>pyridoxal 5'-phosphate</name>
        <dbReference type="ChEBI" id="CHEBI:597326"/>
    </cofactor>
</comment>
<organism evidence="7 8">
    <name type="scientific">Microbulbifer pacificus</name>
    <dbReference type="NCBI Taxonomy" id="407164"/>
    <lineage>
        <taxon>Bacteria</taxon>
        <taxon>Pseudomonadati</taxon>
        <taxon>Pseudomonadota</taxon>
        <taxon>Gammaproteobacteria</taxon>
        <taxon>Cellvibrionales</taxon>
        <taxon>Microbulbiferaceae</taxon>
        <taxon>Microbulbifer</taxon>
    </lineage>
</organism>
<dbReference type="InterPro" id="IPR027278">
    <property type="entry name" value="ACCD_DCysDesulf"/>
</dbReference>
<keyword evidence="8" id="KW-1185">Reference proteome</keyword>
<keyword evidence="7" id="KW-0456">Lyase</keyword>
<dbReference type="EC" id="4.4.1.-" evidence="7"/>
<dbReference type="PANTHER" id="PTHR43780:SF2">
    <property type="entry name" value="1-AMINOCYCLOPROPANE-1-CARBOXYLATE DEAMINASE-RELATED"/>
    <property type="match status" value="1"/>
</dbReference>
<reference evidence="7 8" key="1">
    <citation type="submission" date="2023-10" db="EMBL/GenBank/DDBJ databases">
        <title>Description of Microbulbifer bruguierae sp. nov., isolated from the sediments of mangrove plant Bruguiera sexangula and comparative genomic analyses of the genus Microbulbifer.</title>
        <authorList>
            <person name="Long M."/>
        </authorList>
    </citation>
    <scope>NUCLEOTIDE SEQUENCE [LARGE SCALE GENOMIC DNA]</scope>
    <source>
        <strain evidence="7 8">SPO729</strain>
    </source>
</reference>
<dbReference type="KEGG" id="mpaf:R5R33_00710"/>
<dbReference type="GO" id="GO:0019148">
    <property type="term" value="F:D-cysteine desulfhydrase activity"/>
    <property type="evidence" value="ECO:0007669"/>
    <property type="project" value="TreeGrafter"/>
</dbReference>
<name>A0AAU0N0V6_9GAMM</name>
<evidence type="ECO:0000256" key="5">
    <source>
        <dbReference type="PIRSR" id="PIRSR006278-2"/>
    </source>
</evidence>
<evidence type="ECO:0000256" key="1">
    <source>
        <dbReference type="ARBA" id="ARBA00001933"/>
    </source>
</evidence>
<evidence type="ECO:0000256" key="4">
    <source>
        <dbReference type="PIRSR" id="PIRSR006278-1"/>
    </source>
</evidence>
<dbReference type="InterPro" id="IPR001926">
    <property type="entry name" value="TrpB-like_PALP"/>
</dbReference>
<evidence type="ECO:0000256" key="3">
    <source>
        <dbReference type="ARBA" id="ARBA00022898"/>
    </source>
</evidence>
<accession>A0AAU0N0V6</accession>
<protein>
    <submittedName>
        <fullName evidence="7">D-cysteine desulfhydrase family protein</fullName>
        <ecNumber evidence="7">4.4.1.-</ecNumber>
    </submittedName>
</protein>
<evidence type="ECO:0000259" key="6">
    <source>
        <dbReference type="Pfam" id="PF00291"/>
    </source>
</evidence>
<feature type="active site" description="Nucleophile" evidence="4">
    <location>
        <position position="80"/>
    </location>
</feature>
<dbReference type="Proteomes" id="UP001302477">
    <property type="component" value="Chromosome"/>
</dbReference>
<gene>
    <name evidence="7" type="ORF">R5R33_00710</name>
</gene>
<evidence type="ECO:0000313" key="7">
    <source>
        <dbReference type="EMBL" id="WOX05699.1"/>
    </source>
</evidence>
<evidence type="ECO:0000313" key="8">
    <source>
        <dbReference type="Proteomes" id="UP001302477"/>
    </source>
</evidence>
<evidence type="ECO:0000256" key="2">
    <source>
        <dbReference type="ARBA" id="ARBA00008639"/>
    </source>
</evidence>
<dbReference type="SUPFAM" id="SSF53686">
    <property type="entry name" value="Tryptophan synthase beta subunit-like PLP-dependent enzymes"/>
    <property type="match status" value="1"/>
</dbReference>
<sequence length="343" mass="37447">MSIQYPAREHLANLPTPLQPLHKITELYSTPFGGPQVWIKRDDLTESAMSGNKVRKLEYIIAEAKVRGCNTLITCGGEQSNHCRATALAAAKCGMKAHLILRGAAELTSGNIPDGNLLVDYLAGARVSVYPLREYVSRLPELFEEWASFYQNQGNRALCIPTGGSDGLGIWGYLQCAEELLEDCRRVGFQPDRLVCASGSGGTQAGLTLGCQMLGADTGVTGYAVSDNEAYFIDKIQEDVRQWAEAYAQEFPFDSRRIHVNDKYIGPGYGIATEEIYQTIALAAQLEGILLDPVYTGKAFHGLLKDIEQGHYAGCRHIVFVHTGGQFGVFPQRAGFSACWADG</sequence>
<dbReference type="EMBL" id="CP137555">
    <property type="protein sequence ID" value="WOX05699.1"/>
    <property type="molecule type" value="Genomic_DNA"/>
</dbReference>
<dbReference type="PIRSF" id="PIRSF006278">
    <property type="entry name" value="ACCD_DCysDesulf"/>
    <property type="match status" value="1"/>
</dbReference>
<comment type="similarity">
    <text evidence="2">Belongs to the ACC deaminase/D-cysteine desulfhydrase family.</text>
</comment>
<dbReference type="Gene3D" id="3.40.50.1100">
    <property type="match status" value="2"/>
</dbReference>
<dbReference type="InterPro" id="IPR036052">
    <property type="entry name" value="TrpB-like_PALP_sf"/>
</dbReference>
<feature type="domain" description="Tryptophan synthase beta chain-like PALP" evidence="6">
    <location>
        <begin position="13"/>
        <end position="324"/>
    </location>
</feature>
<dbReference type="PANTHER" id="PTHR43780">
    <property type="entry name" value="1-AMINOCYCLOPROPANE-1-CARBOXYLATE DEAMINASE-RELATED"/>
    <property type="match status" value="1"/>
</dbReference>
<dbReference type="Pfam" id="PF00291">
    <property type="entry name" value="PALP"/>
    <property type="match status" value="1"/>
</dbReference>
<keyword evidence="3 5" id="KW-0663">Pyridoxal phosphate</keyword>
<dbReference type="RefSeq" id="WP_318954168.1">
    <property type="nucleotide sequence ID" value="NZ_CP137555.1"/>
</dbReference>
<dbReference type="AlphaFoldDB" id="A0AAU0N0V6"/>